<proteinExistence type="predicted"/>
<name>A0ABP7WBD3_9ACTN</name>
<evidence type="ECO:0000256" key="1">
    <source>
        <dbReference type="SAM" id="MobiDB-lite"/>
    </source>
</evidence>
<comment type="caution">
    <text evidence="2">The sequence shown here is derived from an EMBL/GenBank/DDBJ whole genome shotgun (WGS) entry which is preliminary data.</text>
</comment>
<sequence>MTDRPTPSRAVDTEFVREATQLKETAEALAKTASGPMSDPHTLWRACDRLGPVAKALGRTFAALQDHINKAAERGLLRPDHDDIDVAAASSDAFHAFAQAERLSRELAEAVTDADAATAGFAPRDNKTDQHPPMANTNDAEDA</sequence>
<organism evidence="2 3">
    <name type="scientific">Actinomadura miaoliensis</name>
    <dbReference type="NCBI Taxonomy" id="430685"/>
    <lineage>
        <taxon>Bacteria</taxon>
        <taxon>Bacillati</taxon>
        <taxon>Actinomycetota</taxon>
        <taxon>Actinomycetes</taxon>
        <taxon>Streptosporangiales</taxon>
        <taxon>Thermomonosporaceae</taxon>
        <taxon>Actinomadura</taxon>
    </lineage>
</organism>
<dbReference type="Proteomes" id="UP001500683">
    <property type="component" value="Unassembled WGS sequence"/>
</dbReference>
<evidence type="ECO:0000313" key="2">
    <source>
        <dbReference type="EMBL" id="GAA4085259.1"/>
    </source>
</evidence>
<dbReference type="RefSeq" id="WP_344952462.1">
    <property type="nucleotide sequence ID" value="NZ_BAAAZG010000038.1"/>
</dbReference>
<protein>
    <submittedName>
        <fullName evidence="2">Uncharacterized protein</fullName>
    </submittedName>
</protein>
<accession>A0ABP7WBD3</accession>
<evidence type="ECO:0000313" key="3">
    <source>
        <dbReference type="Proteomes" id="UP001500683"/>
    </source>
</evidence>
<keyword evidence="3" id="KW-1185">Reference proteome</keyword>
<reference evidence="3" key="1">
    <citation type="journal article" date="2019" name="Int. J. Syst. Evol. Microbiol.">
        <title>The Global Catalogue of Microorganisms (GCM) 10K type strain sequencing project: providing services to taxonomists for standard genome sequencing and annotation.</title>
        <authorList>
            <consortium name="The Broad Institute Genomics Platform"/>
            <consortium name="The Broad Institute Genome Sequencing Center for Infectious Disease"/>
            <person name="Wu L."/>
            <person name="Ma J."/>
        </authorList>
    </citation>
    <scope>NUCLEOTIDE SEQUENCE [LARGE SCALE GENOMIC DNA]</scope>
    <source>
        <strain evidence="3">JCM 16702</strain>
    </source>
</reference>
<feature type="region of interest" description="Disordered" evidence="1">
    <location>
        <begin position="116"/>
        <end position="143"/>
    </location>
</feature>
<gene>
    <name evidence="2" type="ORF">GCM10022214_51590</name>
</gene>
<dbReference type="EMBL" id="BAAAZG010000038">
    <property type="protein sequence ID" value="GAA4085259.1"/>
    <property type="molecule type" value="Genomic_DNA"/>
</dbReference>